<dbReference type="AlphaFoldDB" id="A0AAE3G4J0"/>
<feature type="transmembrane region" description="Helical" evidence="1">
    <location>
        <begin position="152"/>
        <end position="171"/>
    </location>
</feature>
<keyword evidence="2" id="KW-0732">Signal</keyword>
<reference evidence="3" key="1">
    <citation type="submission" date="2022-03" db="EMBL/GenBank/DDBJ databases">
        <title>Genomic Encyclopedia of Type Strains, Phase III (KMG-III): the genomes of soil and plant-associated and newly described type strains.</title>
        <authorList>
            <person name="Whitman W."/>
        </authorList>
    </citation>
    <scope>NUCLEOTIDE SEQUENCE</scope>
    <source>
        <strain evidence="3">ANL 6-2</strain>
    </source>
</reference>
<proteinExistence type="predicted"/>
<keyword evidence="1" id="KW-0472">Membrane</keyword>
<feature type="chain" id="PRO_5042246472" description="PEP-CTERM sorting domain-containing protein" evidence="2">
    <location>
        <begin position="25"/>
        <end position="180"/>
    </location>
</feature>
<evidence type="ECO:0000313" key="4">
    <source>
        <dbReference type="Proteomes" id="UP001205843"/>
    </source>
</evidence>
<keyword evidence="1" id="KW-0812">Transmembrane</keyword>
<evidence type="ECO:0000256" key="2">
    <source>
        <dbReference type="SAM" id="SignalP"/>
    </source>
</evidence>
<evidence type="ECO:0000256" key="1">
    <source>
        <dbReference type="SAM" id="Phobius"/>
    </source>
</evidence>
<keyword evidence="1" id="KW-1133">Transmembrane helix</keyword>
<dbReference type="EMBL" id="JALJXV010000007">
    <property type="protein sequence ID" value="MCP1675700.1"/>
    <property type="molecule type" value="Genomic_DNA"/>
</dbReference>
<comment type="caution">
    <text evidence="3">The sequence shown here is derived from an EMBL/GenBank/DDBJ whole genome shotgun (WGS) entry which is preliminary data.</text>
</comment>
<name>A0AAE3G4J0_9GAMM</name>
<dbReference type="Proteomes" id="UP001205843">
    <property type="component" value="Unassembled WGS sequence"/>
</dbReference>
<keyword evidence="4" id="KW-1185">Reference proteome</keyword>
<feature type="signal peptide" evidence="2">
    <location>
        <begin position="1"/>
        <end position="24"/>
    </location>
</feature>
<evidence type="ECO:0008006" key="5">
    <source>
        <dbReference type="Google" id="ProtNLM"/>
    </source>
</evidence>
<protein>
    <recommendedName>
        <fullName evidence="5">PEP-CTERM sorting domain-containing protein</fullName>
    </recommendedName>
</protein>
<evidence type="ECO:0000313" key="3">
    <source>
        <dbReference type="EMBL" id="MCP1675700.1"/>
    </source>
</evidence>
<sequence length="180" mass="19495">MFSRTNLFVLLGLLILVGMSGASAGLITEVVTYESGTDSIQLSFDWDEENCSEECSASNIVWTPGGTVESRPWWSGAASTDRVDLFFDTDEKLLWSWSNDFTGTDGREWNFSGSAGIMSVACVSCDFEEGGNLLEVFDNFGNDGDLGPVREVPAPAPLLLLGTGLVGLLIARRRRPVVTQ</sequence>
<gene>
    <name evidence="3" type="ORF">J2T57_002855</name>
</gene>
<dbReference type="NCBIfam" id="TIGR02595">
    <property type="entry name" value="PEP_CTERM"/>
    <property type="match status" value="1"/>
</dbReference>
<dbReference type="InterPro" id="IPR013424">
    <property type="entry name" value="Ice-binding_C"/>
</dbReference>
<organism evidence="3 4">
    <name type="scientific">Natronocella acetinitrilica</name>
    <dbReference type="NCBI Taxonomy" id="414046"/>
    <lineage>
        <taxon>Bacteria</taxon>
        <taxon>Pseudomonadati</taxon>
        <taxon>Pseudomonadota</taxon>
        <taxon>Gammaproteobacteria</taxon>
        <taxon>Chromatiales</taxon>
        <taxon>Ectothiorhodospiraceae</taxon>
        <taxon>Natronocella</taxon>
    </lineage>
</organism>
<accession>A0AAE3G4J0</accession>